<proteinExistence type="predicted"/>
<evidence type="ECO:0000313" key="3">
    <source>
        <dbReference type="EMBL" id="CAD8840220.1"/>
    </source>
</evidence>
<organism evidence="3">
    <name type="scientific">Noctiluca scintillans</name>
    <name type="common">Sea sparkle</name>
    <name type="synonym">Red tide dinoflagellate</name>
    <dbReference type="NCBI Taxonomy" id="2966"/>
    <lineage>
        <taxon>Eukaryota</taxon>
        <taxon>Sar</taxon>
        <taxon>Alveolata</taxon>
        <taxon>Dinophyceae</taxon>
        <taxon>Noctilucales</taxon>
        <taxon>Noctilucaceae</taxon>
        <taxon>Noctiluca</taxon>
    </lineage>
</organism>
<evidence type="ECO:0000256" key="2">
    <source>
        <dbReference type="SAM" id="Phobius"/>
    </source>
</evidence>
<feature type="transmembrane region" description="Helical" evidence="2">
    <location>
        <begin position="143"/>
        <end position="163"/>
    </location>
</feature>
<accession>A0A7S1A245</accession>
<protein>
    <submittedName>
        <fullName evidence="3">Uncharacterized protein</fullName>
    </submittedName>
</protein>
<reference evidence="3" key="1">
    <citation type="submission" date="2021-01" db="EMBL/GenBank/DDBJ databases">
        <authorList>
            <person name="Corre E."/>
            <person name="Pelletier E."/>
            <person name="Niang G."/>
            <person name="Scheremetjew M."/>
            <person name="Finn R."/>
            <person name="Kale V."/>
            <person name="Holt S."/>
            <person name="Cochrane G."/>
            <person name="Meng A."/>
            <person name="Brown T."/>
            <person name="Cohen L."/>
        </authorList>
    </citation>
    <scope>NUCLEOTIDE SEQUENCE</scope>
</reference>
<name>A0A7S1A245_NOCSC</name>
<dbReference type="EMBL" id="HBFQ01020897">
    <property type="protein sequence ID" value="CAD8840220.1"/>
    <property type="molecule type" value="Transcribed_RNA"/>
</dbReference>
<sequence>MGWELPSSESLLSTTPKPSSQFCGVSLWCVRYCWVRFVQWPHDVRSALVSWLERTTDMAFIRSQVNGRQSRCIVLAAYFCTDVIGAIFWATWCSDHGDSSENKGACSSLGENRIVLLSVGLPVEGAILFLAGLRPVSFWSDGLLLPLWLVRLICFDVLLWGVSPETLVGNALWFAVMAVMCRVHSLLLIILVVSQICSLCMALVWHGATSWNTFELVRYGYFSVAMLIIVTGAYILDEESRYCSYCQLMSMQGNNSALTERLLRWKVLANAESESADQEKAACEEQRGTEAVDLQAESPQGMSWKNTDVEQAFRQHPFGGVTAEEIDGRGAWRHRVTEDPEMQSSSCSSGPSSLQQEGVLPLPRCLPAPTARPRGKTLVPTTIPAHRKVQPRRGQVRSWQPSQRSFDPFTNRNFTSLGLLDVLE</sequence>
<feature type="region of interest" description="Disordered" evidence="1">
    <location>
        <begin position="1"/>
        <end position="20"/>
    </location>
</feature>
<feature type="transmembrane region" description="Helical" evidence="2">
    <location>
        <begin position="216"/>
        <end position="236"/>
    </location>
</feature>
<gene>
    <name evidence="3" type="ORF">NSCI0253_LOCUS14568</name>
</gene>
<keyword evidence="2" id="KW-0472">Membrane</keyword>
<evidence type="ECO:0000256" key="1">
    <source>
        <dbReference type="SAM" id="MobiDB-lite"/>
    </source>
</evidence>
<keyword evidence="2" id="KW-1133">Transmembrane helix</keyword>
<feature type="transmembrane region" description="Helical" evidence="2">
    <location>
        <begin position="183"/>
        <end position="204"/>
    </location>
</feature>
<keyword evidence="2" id="KW-0812">Transmembrane</keyword>
<feature type="transmembrane region" description="Helical" evidence="2">
    <location>
        <begin position="112"/>
        <end position="131"/>
    </location>
</feature>
<feature type="transmembrane region" description="Helical" evidence="2">
    <location>
        <begin position="72"/>
        <end position="92"/>
    </location>
</feature>
<dbReference type="AlphaFoldDB" id="A0A7S1A245"/>